<evidence type="ECO:0000259" key="11">
    <source>
        <dbReference type="PROSITE" id="PS50162"/>
    </source>
</evidence>
<sequence>MAKEKKIDDELDSELENKKLTIEDLPGVGEATAEKLRENGYDDIMAIAVASPKDLADISGIAEGAAVKIINAARKYADVGNFETGEEILKRRKEVRKLSTGAQGLDNLIGGGLETQSITEFFGEFGSGKTQIMLQLAVNATMPEEQGGLNSDVLIIDTENTFRPERVIQMAKAKNLDPDETLKRIHVARAYNAHHQILLAEKASDIAKEFPIKLLIVDSLTSHFRSEYVGRGSLAERQQLLNKHMHDLLKFGTIFNAVIAVTNQVSANPAVFFGDPMTPIGGNIVGHTATFRLYLRKAKAGKRIARLIDSPYLPEGEAVITLTEDGIIDGT</sequence>
<dbReference type="Pfam" id="PF14520">
    <property type="entry name" value="HHH_5"/>
    <property type="match status" value="1"/>
</dbReference>
<dbReference type="AlphaFoldDB" id="A0A1V0N2T6"/>
<dbReference type="HAMAP" id="MF_00348">
    <property type="entry name" value="RadA_arch"/>
    <property type="match status" value="1"/>
</dbReference>
<evidence type="ECO:0000256" key="10">
    <source>
        <dbReference type="PIRNR" id="PIRNR005856"/>
    </source>
</evidence>
<evidence type="ECO:0000256" key="9">
    <source>
        <dbReference type="HAMAP-Rule" id="MF_00348"/>
    </source>
</evidence>
<dbReference type="GO" id="GO:0006281">
    <property type="term" value="P:DNA repair"/>
    <property type="evidence" value="ECO:0007669"/>
    <property type="project" value="UniProtKB-UniRule"/>
</dbReference>
<accession>A0A1V0N2T6</accession>
<gene>
    <name evidence="9 14" type="primary">radA</name>
    <name evidence="13" type="ORF">FAD_0550</name>
    <name evidence="14" type="ORF">HLB00_00745</name>
</gene>
<evidence type="ECO:0000256" key="6">
    <source>
        <dbReference type="ARBA" id="ARBA00023125"/>
    </source>
</evidence>
<feature type="domain" description="RecA family profile 1" evidence="11">
    <location>
        <begin position="94"/>
        <end position="265"/>
    </location>
</feature>
<dbReference type="SUPFAM" id="SSF47794">
    <property type="entry name" value="Rad51 N-terminal domain-like"/>
    <property type="match status" value="1"/>
</dbReference>
<keyword evidence="4 9" id="KW-0227">DNA damage</keyword>
<dbReference type="InterPro" id="IPR010995">
    <property type="entry name" value="DNA_repair_Rad51/TF_NusA_a-hlx"/>
</dbReference>
<dbReference type="InterPro" id="IPR027417">
    <property type="entry name" value="P-loop_NTPase"/>
</dbReference>
<evidence type="ECO:0000256" key="8">
    <source>
        <dbReference type="ARBA" id="ARBA00025684"/>
    </source>
</evidence>
<dbReference type="PIRSF" id="PIRSF005856">
    <property type="entry name" value="Rad51"/>
    <property type="match status" value="1"/>
</dbReference>
<dbReference type="RefSeq" id="WP_019841717.1">
    <property type="nucleotide sequence ID" value="NZ_CP015363.1"/>
</dbReference>
<evidence type="ECO:0000313" key="14">
    <source>
        <dbReference type="EMBL" id="NOL59367.1"/>
    </source>
</evidence>
<dbReference type="KEGG" id="fai:FAD_0550"/>
<dbReference type="InterPro" id="IPR020588">
    <property type="entry name" value="RecA_ATP-bd"/>
</dbReference>
<dbReference type="Proteomes" id="UP000192050">
    <property type="component" value="Chromosome"/>
</dbReference>
<dbReference type="SMART" id="SM00382">
    <property type="entry name" value="AAA"/>
    <property type="match status" value="1"/>
</dbReference>
<dbReference type="SUPFAM" id="SSF52540">
    <property type="entry name" value="P-loop containing nucleoside triphosphate hydrolases"/>
    <property type="match status" value="1"/>
</dbReference>
<reference evidence="14 16" key="2">
    <citation type="submission" date="2020-05" db="EMBL/GenBank/DDBJ databases">
        <authorList>
            <person name="Zhang R."/>
        </authorList>
    </citation>
    <scope>NUCLEOTIDE SEQUENCE [LARGE SCALE GENOMIC DNA]</scope>
    <source>
        <strain evidence="14 16">DSM 28986</strain>
    </source>
</reference>
<evidence type="ECO:0000259" key="12">
    <source>
        <dbReference type="PROSITE" id="PS50163"/>
    </source>
</evidence>
<keyword evidence="6 9" id="KW-0238">DNA-binding</keyword>
<dbReference type="STRING" id="74969.FAD_0550"/>
<evidence type="ECO:0000256" key="4">
    <source>
        <dbReference type="ARBA" id="ARBA00022763"/>
    </source>
</evidence>
<keyword evidence="5 9" id="KW-0067">ATP-binding</keyword>
<dbReference type="NCBIfam" id="NF003301">
    <property type="entry name" value="PRK04301.1"/>
    <property type="match status" value="1"/>
</dbReference>
<dbReference type="OrthoDB" id="31129at2157"/>
<dbReference type="GeneID" id="16025758"/>
<dbReference type="FunFam" id="3.40.50.300:FF:002052">
    <property type="entry name" value="DNA repair protein RAD51 homolog"/>
    <property type="match status" value="1"/>
</dbReference>
<dbReference type="GO" id="GO:0005524">
    <property type="term" value="F:ATP binding"/>
    <property type="evidence" value="ECO:0007669"/>
    <property type="project" value="UniProtKB-UniRule"/>
</dbReference>
<feature type="binding site" evidence="9">
    <location>
        <begin position="123"/>
        <end position="130"/>
    </location>
    <ligand>
        <name>ATP</name>
        <dbReference type="ChEBI" id="CHEBI:30616"/>
    </ligand>
</feature>
<dbReference type="InterPro" id="IPR003583">
    <property type="entry name" value="Hlx-hairpin-Hlx_DNA-bd_motif"/>
</dbReference>
<keyword evidence="7 9" id="KW-0233">DNA recombination</keyword>
<dbReference type="PANTHER" id="PTHR22942:SF30">
    <property type="entry name" value="MEIOTIC RECOMBINATION PROTEIN DMC1_LIM15 HOMOLOG"/>
    <property type="match status" value="1"/>
</dbReference>
<dbReference type="PROSITE" id="PS50163">
    <property type="entry name" value="RECA_3"/>
    <property type="match status" value="1"/>
</dbReference>
<evidence type="ECO:0000256" key="3">
    <source>
        <dbReference type="ARBA" id="ARBA00022741"/>
    </source>
</evidence>
<protein>
    <recommendedName>
        <fullName evidence="2 9">DNA repair and recombination protein RadA</fullName>
    </recommendedName>
</protein>
<keyword evidence="3 9" id="KW-0547">Nucleotide-binding</keyword>
<dbReference type="EMBL" id="CP015363">
    <property type="protein sequence ID" value="ARD84462.1"/>
    <property type="molecule type" value="Genomic_DNA"/>
</dbReference>
<comment type="function">
    <text evidence="8 9 10">Involved in DNA repair and in homologous recombination. Binds and assemble on single-stranded DNA to form a nucleoprotein filament. Hydrolyzes ATP in a ssDNA-dependent manner and promotes DNA strand exchange between homologous DNA molecules.</text>
</comment>
<evidence type="ECO:0000256" key="7">
    <source>
        <dbReference type="ARBA" id="ARBA00023172"/>
    </source>
</evidence>
<evidence type="ECO:0000256" key="5">
    <source>
        <dbReference type="ARBA" id="ARBA00022840"/>
    </source>
</evidence>
<comment type="similarity">
    <text evidence="1 9 10">Belongs to the eukaryotic RecA-like protein family.</text>
</comment>
<evidence type="ECO:0000256" key="2">
    <source>
        <dbReference type="ARBA" id="ARBA00018144"/>
    </source>
</evidence>
<dbReference type="EMBL" id="JABGBP010000020">
    <property type="protein sequence ID" value="NOL59367.1"/>
    <property type="molecule type" value="Genomic_DNA"/>
</dbReference>
<dbReference type="SMART" id="SM00278">
    <property type="entry name" value="HhH1"/>
    <property type="match status" value="2"/>
</dbReference>
<evidence type="ECO:0000313" key="15">
    <source>
        <dbReference type="Proteomes" id="UP000192050"/>
    </source>
</evidence>
<evidence type="ECO:0000256" key="1">
    <source>
        <dbReference type="ARBA" id="ARBA00008050"/>
    </source>
</evidence>
<reference evidence="13 15" key="1">
    <citation type="submission" date="2011-10" db="EMBL/GenBank/DDBJ databases">
        <title>Metabolic and evolutionary patterns in the extreme acidophile Ferroplasma acidiphilum.</title>
        <authorList>
            <person name="Golyshina O.V."/>
            <person name="Kozyavkin S.A."/>
            <person name="Tatusov R.L."/>
            <person name="Slesarev A.I."/>
            <person name="Golyshin P.N."/>
        </authorList>
    </citation>
    <scope>NUCLEOTIDE SEQUENCE [LARGE SCALE GENOMIC DNA]</scope>
    <source>
        <strain evidence="13">Berkeley</strain>
        <strain evidence="15">Y</strain>
    </source>
</reference>
<evidence type="ECO:0000313" key="13">
    <source>
        <dbReference type="EMBL" id="ARD84462.1"/>
    </source>
</evidence>
<dbReference type="CDD" id="cd19515">
    <property type="entry name" value="archRadA"/>
    <property type="match status" value="1"/>
</dbReference>
<proteinExistence type="inferred from homology"/>
<dbReference type="InterPro" id="IPR013632">
    <property type="entry name" value="Rad51_C"/>
</dbReference>
<dbReference type="NCBIfam" id="TIGR02236">
    <property type="entry name" value="recomb_radA"/>
    <property type="match status" value="1"/>
</dbReference>
<dbReference type="PROSITE" id="PS50162">
    <property type="entry name" value="RECA_2"/>
    <property type="match status" value="1"/>
</dbReference>
<keyword evidence="15" id="KW-1185">Reference proteome</keyword>
<dbReference type="InterPro" id="IPR011938">
    <property type="entry name" value="DNA_recomb/repair_RadA"/>
</dbReference>
<dbReference type="GeneID" id="84217150"/>
<dbReference type="Proteomes" id="UP000546917">
    <property type="component" value="Unassembled WGS sequence"/>
</dbReference>
<dbReference type="InterPro" id="IPR020587">
    <property type="entry name" value="RecA_monomer-monomer_interface"/>
</dbReference>
<dbReference type="Pfam" id="PF08423">
    <property type="entry name" value="Rad51"/>
    <property type="match status" value="1"/>
</dbReference>
<name>A0A1V0N2T6_9ARCH</name>
<feature type="domain" description="RecA family profile 2" evidence="12">
    <location>
        <begin position="270"/>
        <end position="331"/>
    </location>
</feature>
<dbReference type="InterPro" id="IPR003593">
    <property type="entry name" value="AAA+_ATPase"/>
</dbReference>
<dbReference type="Gene3D" id="3.40.50.300">
    <property type="entry name" value="P-loop containing nucleotide triphosphate hydrolases"/>
    <property type="match status" value="1"/>
</dbReference>
<dbReference type="GO" id="GO:0140664">
    <property type="term" value="F:ATP-dependent DNA damage sensor activity"/>
    <property type="evidence" value="ECO:0007669"/>
    <property type="project" value="InterPro"/>
</dbReference>
<dbReference type="Gene3D" id="1.10.150.20">
    <property type="entry name" value="5' to 3' exonuclease, C-terminal subdomain"/>
    <property type="match status" value="1"/>
</dbReference>
<evidence type="ECO:0000313" key="16">
    <source>
        <dbReference type="Proteomes" id="UP000546917"/>
    </source>
</evidence>
<dbReference type="GO" id="GO:0003684">
    <property type="term" value="F:damaged DNA binding"/>
    <property type="evidence" value="ECO:0007669"/>
    <property type="project" value="UniProtKB-UniRule"/>
</dbReference>
<dbReference type="InterPro" id="IPR016467">
    <property type="entry name" value="DNA_recomb/repair_RecA-like"/>
</dbReference>
<organism evidence="13 15">
    <name type="scientific">Ferroplasma acidiphilum</name>
    <dbReference type="NCBI Taxonomy" id="74969"/>
    <lineage>
        <taxon>Archaea</taxon>
        <taxon>Methanobacteriati</taxon>
        <taxon>Thermoplasmatota</taxon>
        <taxon>Thermoplasmata</taxon>
        <taxon>Thermoplasmatales</taxon>
        <taxon>Ferroplasmaceae</taxon>
        <taxon>Ferroplasma</taxon>
    </lineage>
</organism>
<dbReference type="GO" id="GO:0006310">
    <property type="term" value="P:DNA recombination"/>
    <property type="evidence" value="ECO:0007669"/>
    <property type="project" value="UniProtKB-UniRule"/>
</dbReference>
<dbReference type="PANTHER" id="PTHR22942">
    <property type="entry name" value="RECA/RAD51/RADA DNA STRAND-PAIRING FAMILY MEMBER"/>
    <property type="match status" value="1"/>
</dbReference>